<protein>
    <submittedName>
        <fullName evidence="2">Uncharacterized protein</fullName>
    </submittedName>
</protein>
<name>A0A1V8T076_9PEZI</name>
<evidence type="ECO:0000313" key="3">
    <source>
        <dbReference type="Proteomes" id="UP000192596"/>
    </source>
</evidence>
<comment type="caution">
    <text evidence="2">The sequence shown here is derived from an EMBL/GenBank/DDBJ whole genome shotgun (WGS) entry which is preliminary data.</text>
</comment>
<evidence type="ECO:0000256" key="1">
    <source>
        <dbReference type="SAM" id="MobiDB-lite"/>
    </source>
</evidence>
<proteinExistence type="predicted"/>
<dbReference type="EMBL" id="NAJO01000021">
    <property type="protein sequence ID" value="OQO04719.1"/>
    <property type="molecule type" value="Genomic_DNA"/>
</dbReference>
<accession>A0A1V8T076</accession>
<evidence type="ECO:0000313" key="2">
    <source>
        <dbReference type="EMBL" id="OQO04719.1"/>
    </source>
</evidence>
<dbReference type="STRING" id="1507870.A0A1V8T076"/>
<reference evidence="3" key="1">
    <citation type="submission" date="2017-03" db="EMBL/GenBank/DDBJ databases">
        <title>Genomes of endolithic fungi from Antarctica.</title>
        <authorList>
            <person name="Coleine C."/>
            <person name="Masonjones S."/>
            <person name="Stajich J.E."/>
        </authorList>
    </citation>
    <scope>NUCLEOTIDE SEQUENCE [LARGE SCALE GENOMIC DNA]</scope>
    <source>
        <strain evidence="3">CCFEE 5527</strain>
    </source>
</reference>
<feature type="region of interest" description="Disordered" evidence="1">
    <location>
        <begin position="80"/>
        <end position="166"/>
    </location>
</feature>
<organism evidence="2 3">
    <name type="scientific">Cryoendolithus antarcticus</name>
    <dbReference type="NCBI Taxonomy" id="1507870"/>
    <lineage>
        <taxon>Eukaryota</taxon>
        <taxon>Fungi</taxon>
        <taxon>Dikarya</taxon>
        <taxon>Ascomycota</taxon>
        <taxon>Pezizomycotina</taxon>
        <taxon>Dothideomycetes</taxon>
        <taxon>Dothideomycetidae</taxon>
        <taxon>Cladosporiales</taxon>
        <taxon>Cladosporiaceae</taxon>
        <taxon>Cryoendolithus</taxon>
    </lineage>
</organism>
<feature type="compositionally biased region" description="Acidic residues" evidence="1">
    <location>
        <begin position="121"/>
        <end position="134"/>
    </location>
</feature>
<dbReference type="AlphaFoldDB" id="A0A1V8T076"/>
<dbReference type="OrthoDB" id="5418867at2759"/>
<dbReference type="InParanoid" id="A0A1V8T076"/>
<dbReference type="Proteomes" id="UP000192596">
    <property type="component" value="Unassembled WGS sequence"/>
</dbReference>
<gene>
    <name evidence="2" type="ORF">B0A48_09642</name>
</gene>
<sequence length="166" mass="17343">MPVVWNAETEAKLLGALLKVTDLKVTQAQMQEIAAIISPGNAAPSLSLPILCLSLRPSIVLIMRSDCTAKAISHRLAKFRTAGKKEGSEGPGGTPKTPKKGGVGKGKGSAGKKRGRKGTQEEEEGEGEDDDEDVGGGKRMKSGEEGDEEGEEGVKVKGEEDADGEE</sequence>
<keyword evidence="3" id="KW-1185">Reference proteome</keyword>